<dbReference type="AlphaFoldDB" id="A0A2S8AGU7"/>
<evidence type="ECO:0000259" key="6">
    <source>
        <dbReference type="PROSITE" id="PS51007"/>
    </source>
</evidence>
<sequence>MLKMKKLIKYILITIGVSFVITSCSKKKPSLVYFPDMYYPVAYDPYQEAVVAYGEQSSTVPLFANQDGRTALSPVPGTISQNSDGVLPMDLPNTAEGYEASKLIKTSPLNPANRVKDLARGKDLFNKTCAACHGTSGDGQGNIVQSGAYSGVPAYKDRAYITVGSVYYVIEHGRNAMGSYAGQLLPGDRWRVAEYVINEFGVKQTPSENASSQVASSESTTQNNVK</sequence>
<feature type="region of interest" description="Disordered" evidence="5">
    <location>
        <begin position="207"/>
        <end position="226"/>
    </location>
</feature>
<evidence type="ECO:0000256" key="2">
    <source>
        <dbReference type="ARBA" id="ARBA00022723"/>
    </source>
</evidence>
<evidence type="ECO:0000313" key="7">
    <source>
        <dbReference type="EMBL" id="PQL95503.1"/>
    </source>
</evidence>
<keyword evidence="8" id="KW-1185">Reference proteome</keyword>
<dbReference type="PROSITE" id="PS51007">
    <property type="entry name" value="CYTC"/>
    <property type="match status" value="1"/>
</dbReference>
<dbReference type="Pfam" id="PF13442">
    <property type="entry name" value="Cytochrome_CBB3"/>
    <property type="match status" value="1"/>
</dbReference>
<keyword evidence="1 4" id="KW-0349">Heme</keyword>
<evidence type="ECO:0000256" key="5">
    <source>
        <dbReference type="SAM" id="MobiDB-lite"/>
    </source>
</evidence>
<keyword evidence="3 4" id="KW-0408">Iron</keyword>
<gene>
    <name evidence="7" type="ORF">C4S77_01535</name>
</gene>
<proteinExistence type="predicted"/>
<dbReference type="PANTHER" id="PTHR40394:SF2">
    <property type="entry name" value="QUINOL:CYTOCHROME C OXIDOREDUCTASE MEMBRANE PROTEIN"/>
    <property type="match status" value="1"/>
</dbReference>
<dbReference type="GO" id="GO:0046872">
    <property type="term" value="F:metal ion binding"/>
    <property type="evidence" value="ECO:0007669"/>
    <property type="project" value="UniProtKB-KW"/>
</dbReference>
<organism evidence="7 8">
    <name type="scientific">Apibacter adventoris</name>
    <dbReference type="NCBI Taxonomy" id="1679466"/>
    <lineage>
        <taxon>Bacteria</taxon>
        <taxon>Pseudomonadati</taxon>
        <taxon>Bacteroidota</taxon>
        <taxon>Flavobacteriia</taxon>
        <taxon>Flavobacteriales</taxon>
        <taxon>Weeksellaceae</taxon>
        <taxon>Apibacter</taxon>
    </lineage>
</organism>
<evidence type="ECO:0000256" key="3">
    <source>
        <dbReference type="ARBA" id="ARBA00023004"/>
    </source>
</evidence>
<reference evidence="7 8" key="1">
    <citation type="submission" date="2018-02" db="EMBL/GenBank/DDBJ databases">
        <title>Genome sequences of Apibacter spp., gut symbionts of Asian honey bees.</title>
        <authorList>
            <person name="Kwong W.K."/>
            <person name="Steele M.I."/>
            <person name="Moran N.A."/>
        </authorList>
    </citation>
    <scope>NUCLEOTIDE SEQUENCE [LARGE SCALE GENOMIC DNA]</scope>
    <source>
        <strain evidence="8">wkB301</strain>
    </source>
</reference>
<dbReference type="Gene3D" id="1.10.760.10">
    <property type="entry name" value="Cytochrome c-like domain"/>
    <property type="match status" value="1"/>
</dbReference>
<dbReference type="GO" id="GO:0009055">
    <property type="term" value="F:electron transfer activity"/>
    <property type="evidence" value="ECO:0007669"/>
    <property type="project" value="InterPro"/>
</dbReference>
<dbReference type="SUPFAM" id="SSF46626">
    <property type="entry name" value="Cytochrome c"/>
    <property type="match status" value="1"/>
</dbReference>
<evidence type="ECO:0000256" key="1">
    <source>
        <dbReference type="ARBA" id="ARBA00022617"/>
    </source>
</evidence>
<keyword evidence="2 4" id="KW-0479">Metal-binding</keyword>
<dbReference type="OrthoDB" id="9796771at2"/>
<evidence type="ECO:0000256" key="4">
    <source>
        <dbReference type="PROSITE-ProRule" id="PRU00433"/>
    </source>
</evidence>
<dbReference type="GO" id="GO:0020037">
    <property type="term" value="F:heme binding"/>
    <property type="evidence" value="ECO:0007669"/>
    <property type="project" value="InterPro"/>
</dbReference>
<dbReference type="PROSITE" id="PS51257">
    <property type="entry name" value="PROKAR_LIPOPROTEIN"/>
    <property type="match status" value="1"/>
</dbReference>
<dbReference type="InterPro" id="IPR036909">
    <property type="entry name" value="Cyt_c-like_dom_sf"/>
</dbReference>
<accession>A0A2S8AGU7</accession>
<dbReference type="RefSeq" id="WP_105245561.1">
    <property type="nucleotide sequence ID" value="NZ_PSZM01000001.1"/>
</dbReference>
<name>A0A2S8AGU7_9FLAO</name>
<dbReference type="Proteomes" id="UP000238042">
    <property type="component" value="Unassembled WGS sequence"/>
</dbReference>
<feature type="domain" description="Cytochrome c" evidence="6">
    <location>
        <begin position="116"/>
        <end position="200"/>
    </location>
</feature>
<protein>
    <submittedName>
        <fullName evidence="7">Quinol:cytochrome C oxidoreductase</fullName>
    </submittedName>
</protein>
<evidence type="ECO:0000313" key="8">
    <source>
        <dbReference type="Proteomes" id="UP000238042"/>
    </source>
</evidence>
<comment type="caution">
    <text evidence="7">The sequence shown here is derived from an EMBL/GenBank/DDBJ whole genome shotgun (WGS) entry which is preliminary data.</text>
</comment>
<dbReference type="EMBL" id="PSZM01000001">
    <property type="protein sequence ID" value="PQL95503.1"/>
    <property type="molecule type" value="Genomic_DNA"/>
</dbReference>
<dbReference type="PANTHER" id="PTHR40394">
    <property type="entry name" value="LIPOPROTEIN-RELATED"/>
    <property type="match status" value="1"/>
</dbReference>
<dbReference type="InterPro" id="IPR009056">
    <property type="entry name" value="Cyt_c-like_dom"/>
</dbReference>